<dbReference type="PANTHER" id="PTHR11559">
    <property type="entry name" value="CARBOXYLESTERASE"/>
    <property type="match status" value="1"/>
</dbReference>
<dbReference type="InterPro" id="IPR002018">
    <property type="entry name" value="CarbesteraseB"/>
</dbReference>
<accession>A0A423VJY5</accession>
<name>A0A423VJY5_9PEZI</name>
<dbReference type="InterPro" id="IPR019826">
    <property type="entry name" value="Carboxylesterase_B_AS"/>
</dbReference>
<dbReference type="InterPro" id="IPR019819">
    <property type="entry name" value="Carboxylesterase_B_CS"/>
</dbReference>
<evidence type="ECO:0000256" key="1">
    <source>
        <dbReference type="ARBA" id="ARBA00005964"/>
    </source>
</evidence>
<keyword evidence="2 3" id="KW-0378">Hydrolase</keyword>
<dbReference type="PROSITE" id="PS00941">
    <property type="entry name" value="CARBOXYLESTERASE_B_2"/>
    <property type="match status" value="1"/>
</dbReference>
<comment type="similarity">
    <text evidence="1 3">Belongs to the type-B carboxylesterase/lipase family.</text>
</comment>
<evidence type="ECO:0000313" key="6">
    <source>
        <dbReference type="Proteomes" id="UP000285146"/>
    </source>
</evidence>
<evidence type="ECO:0000313" key="5">
    <source>
        <dbReference type="EMBL" id="ROV91246.1"/>
    </source>
</evidence>
<feature type="chain" id="PRO_5018811027" description="Carboxylic ester hydrolase" evidence="3">
    <location>
        <begin position="22"/>
        <end position="599"/>
    </location>
</feature>
<keyword evidence="3" id="KW-0732">Signal</keyword>
<evidence type="ECO:0000256" key="2">
    <source>
        <dbReference type="ARBA" id="ARBA00022801"/>
    </source>
</evidence>
<dbReference type="InterPro" id="IPR029058">
    <property type="entry name" value="AB_hydrolase_fold"/>
</dbReference>
<feature type="domain" description="Carboxylesterase type B" evidence="4">
    <location>
        <begin position="443"/>
        <end position="559"/>
    </location>
</feature>
<dbReference type="PROSITE" id="PS00122">
    <property type="entry name" value="CARBOXYLESTERASE_B_1"/>
    <property type="match status" value="1"/>
</dbReference>
<dbReference type="STRING" id="1230097.A0A423VJY5"/>
<dbReference type="AlphaFoldDB" id="A0A423VJY5"/>
<dbReference type="SUPFAM" id="SSF53474">
    <property type="entry name" value="alpha/beta-Hydrolases"/>
    <property type="match status" value="1"/>
</dbReference>
<feature type="domain" description="Carboxylesterase type B" evidence="4">
    <location>
        <begin position="40"/>
        <end position="363"/>
    </location>
</feature>
<dbReference type="OrthoDB" id="408631at2759"/>
<keyword evidence="6" id="KW-1185">Reference proteome</keyword>
<dbReference type="InParanoid" id="A0A423VJY5"/>
<proteinExistence type="inferred from homology"/>
<dbReference type="GO" id="GO:0016787">
    <property type="term" value="F:hydrolase activity"/>
    <property type="evidence" value="ECO:0007669"/>
    <property type="project" value="UniProtKB-KW"/>
</dbReference>
<evidence type="ECO:0000256" key="3">
    <source>
        <dbReference type="RuleBase" id="RU361235"/>
    </source>
</evidence>
<evidence type="ECO:0000259" key="4">
    <source>
        <dbReference type="Pfam" id="PF00135"/>
    </source>
</evidence>
<dbReference type="Gene3D" id="3.40.50.1820">
    <property type="entry name" value="alpha/beta hydrolase"/>
    <property type="match status" value="1"/>
</dbReference>
<protein>
    <recommendedName>
        <fullName evidence="3">Carboxylic ester hydrolase</fullName>
        <ecNumber evidence="3">3.1.1.-</ecNumber>
    </recommendedName>
</protein>
<reference evidence="5 6" key="1">
    <citation type="submission" date="2015-09" db="EMBL/GenBank/DDBJ databases">
        <title>Host preference determinants of Valsa canker pathogens revealed by comparative genomics.</title>
        <authorList>
            <person name="Yin Z."/>
            <person name="Huang L."/>
        </authorList>
    </citation>
    <scope>NUCLEOTIDE SEQUENCE [LARGE SCALE GENOMIC DNA]</scope>
    <source>
        <strain evidence="5 6">SXYLt</strain>
    </source>
</reference>
<dbReference type="Proteomes" id="UP000285146">
    <property type="component" value="Unassembled WGS sequence"/>
</dbReference>
<dbReference type="Pfam" id="PF00135">
    <property type="entry name" value="COesterase"/>
    <property type="match status" value="2"/>
</dbReference>
<dbReference type="EMBL" id="LKEB01000092">
    <property type="protein sequence ID" value="ROV91246.1"/>
    <property type="molecule type" value="Genomic_DNA"/>
</dbReference>
<organism evidence="5 6">
    <name type="scientific">Cytospora leucostoma</name>
    <dbReference type="NCBI Taxonomy" id="1230097"/>
    <lineage>
        <taxon>Eukaryota</taxon>
        <taxon>Fungi</taxon>
        <taxon>Dikarya</taxon>
        <taxon>Ascomycota</taxon>
        <taxon>Pezizomycotina</taxon>
        <taxon>Sordariomycetes</taxon>
        <taxon>Sordariomycetidae</taxon>
        <taxon>Diaporthales</taxon>
        <taxon>Cytosporaceae</taxon>
        <taxon>Cytospora</taxon>
    </lineage>
</organism>
<sequence>MAPIIKPFLACSLFLFALVHAGVFPRSSDYSDPSLRPSSSPVVTVKNGSYEGVHSSEYDQDFFLGMRYAQPAERFTLAQPLDSTWNGTQAATSYPLHCVGYGGDDTGYEVSEDCLFLNVVRPAGINSTAELPVAVWIHGGGLYMGGSADRRYNLSFIVQNSVDLGTPIIGVSLNYRLSAFGFLAGSEALEAGIANNGFRDQRLALRWVNENIAKFGGDPAKVTIWGESSGAESVSAQVLAYNGRDDGLFRAAIGQSGFGGVLNRYPGGANATGAFQSLYNLLVTNTSCARTVNSSASLECLRALPLSELNAALNGTAAFPWPPMLDHDFFADHLVNQLNDGRFPRIPVLIGANADEGAAFGSNKGPGGAGVNTDADLRYALDGIIGPDAPKWTGKSVDRLVDELSAVYPDVQAVGIPSLEKFPAISAGDAVATARGLGLQYRRSGAIFGDHMMHHLRRRASLAWHKAGLPAYTYLFDVVVNGVPDHVGAGHFQEVAFVLDNINGEGYAANPFANRSAAYPALAKSMSRAWVNFIVGLDPNGAGPGIEGVDAWPIYNATHGGGVGKAVVFDTDGSSVVWDSYRAEGIKWMIENSLAVFGN</sequence>
<dbReference type="EC" id="3.1.1.-" evidence="3"/>
<gene>
    <name evidence="5" type="ORF">VPNG_09706</name>
</gene>
<dbReference type="InterPro" id="IPR050309">
    <property type="entry name" value="Type-B_Carboxylest/Lipase"/>
</dbReference>
<feature type="signal peptide" evidence="3">
    <location>
        <begin position="1"/>
        <end position="21"/>
    </location>
</feature>
<comment type="caution">
    <text evidence="5">The sequence shown here is derived from an EMBL/GenBank/DDBJ whole genome shotgun (WGS) entry which is preliminary data.</text>
</comment>